<dbReference type="InParanoid" id="A0A2P5F5G7"/>
<evidence type="ECO:0000313" key="3">
    <source>
        <dbReference type="Proteomes" id="UP000237000"/>
    </source>
</evidence>
<keyword evidence="3" id="KW-1185">Reference proteome</keyword>
<reference evidence="3" key="1">
    <citation type="submission" date="2016-06" db="EMBL/GenBank/DDBJ databases">
        <title>Parallel loss of symbiosis genes in relatives of nitrogen-fixing non-legume Parasponia.</title>
        <authorList>
            <person name="Van Velzen R."/>
            <person name="Holmer R."/>
            <person name="Bu F."/>
            <person name="Rutten L."/>
            <person name="Van Zeijl A."/>
            <person name="Liu W."/>
            <person name="Santuari L."/>
            <person name="Cao Q."/>
            <person name="Sharma T."/>
            <person name="Shen D."/>
            <person name="Roswanjaya Y."/>
            <person name="Wardhani T."/>
            <person name="Kalhor M.S."/>
            <person name="Jansen J."/>
            <person name="Van den Hoogen J."/>
            <person name="Gungor B."/>
            <person name="Hartog M."/>
            <person name="Hontelez J."/>
            <person name="Verver J."/>
            <person name="Yang W.-C."/>
            <person name="Schijlen E."/>
            <person name="Repin R."/>
            <person name="Schilthuizen M."/>
            <person name="Schranz E."/>
            <person name="Heidstra R."/>
            <person name="Miyata K."/>
            <person name="Fedorova E."/>
            <person name="Kohlen W."/>
            <person name="Bisseling T."/>
            <person name="Smit S."/>
            <person name="Geurts R."/>
        </authorList>
    </citation>
    <scope>NUCLEOTIDE SEQUENCE [LARGE SCALE GENOMIC DNA]</scope>
    <source>
        <strain evidence="3">cv. RG33-2</strain>
    </source>
</reference>
<proteinExistence type="predicted"/>
<comment type="caution">
    <text evidence="2">The sequence shown here is derived from an EMBL/GenBank/DDBJ whole genome shotgun (WGS) entry which is preliminary data.</text>
</comment>
<sequence>MRGLDQMEPRLEWEVGTLDEGDKEAWLNRHMQLLLGTVKGPEAQSIPHQRRFWECTPTWHVVHVLQTWCNFHIIAGPPNNHGVPTVAKTPKLSHLASSSSFVFIFIGLMLDSLWVLSSVMKIEDYGNPFHSSSFAKHVEKPETTES</sequence>
<dbReference type="OrthoDB" id="10280593at2759"/>
<evidence type="ECO:0000313" key="2">
    <source>
        <dbReference type="EMBL" id="PON92999.1"/>
    </source>
</evidence>
<dbReference type="AlphaFoldDB" id="A0A2P5F5G7"/>
<keyword evidence="1" id="KW-0472">Membrane</keyword>
<gene>
    <name evidence="2" type="ORF">TorRG33x02_112780</name>
</gene>
<name>A0A2P5F5G7_TREOI</name>
<accession>A0A2P5F5G7</accession>
<dbReference type="EMBL" id="JXTC01000061">
    <property type="protein sequence ID" value="PON92999.1"/>
    <property type="molecule type" value="Genomic_DNA"/>
</dbReference>
<keyword evidence="1" id="KW-1133">Transmembrane helix</keyword>
<keyword evidence="1" id="KW-0812">Transmembrane</keyword>
<feature type="transmembrane region" description="Helical" evidence="1">
    <location>
        <begin position="101"/>
        <end position="120"/>
    </location>
</feature>
<organism evidence="2 3">
    <name type="scientific">Trema orientale</name>
    <name type="common">Charcoal tree</name>
    <name type="synonym">Celtis orientalis</name>
    <dbReference type="NCBI Taxonomy" id="63057"/>
    <lineage>
        <taxon>Eukaryota</taxon>
        <taxon>Viridiplantae</taxon>
        <taxon>Streptophyta</taxon>
        <taxon>Embryophyta</taxon>
        <taxon>Tracheophyta</taxon>
        <taxon>Spermatophyta</taxon>
        <taxon>Magnoliopsida</taxon>
        <taxon>eudicotyledons</taxon>
        <taxon>Gunneridae</taxon>
        <taxon>Pentapetalae</taxon>
        <taxon>rosids</taxon>
        <taxon>fabids</taxon>
        <taxon>Rosales</taxon>
        <taxon>Cannabaceae</taxon>
        <taxon>Trema</taxon>
    </lineage>
</organism>
<evidence type="ECO:0000256" key="1">
    <source>
        <dbReference type="SAM" id="Phobius"/>
    </source>
</evidence>
<protein>
    <submittedName>
        <fullName evidence="2">Uncharacterized protein</fullName>
    </submittedName>
</protein>
<dbReference type="Proteomes" id="UP000237000">
    <property type="component" value="Unassembled WGS sequence"/>
</dbReference>